<dbReference type="InterPro" id="IPR003010">
    <property type="entry name" value="C-N_Hydrolase"/>
</dbReference>
<proteinExistence type="predicted"/>
<sequence>MRICFVTKGGLDAVGEEAGADIVCHPLSALGEVSYECELKGETSLFETVAMRSKMLRCTVVGGCYTDARGIRRKSAVVAERGRLLGVSDLVNRIDGSAFGAGAGVKVYETAAGRLGVVVGEDLYFPKVVETLSLSGADAVLCLFEELSEGLELTLIRAHAFFYGLPVALCAFGYAAVADPEGRLFFASPAPVGRVTLPKEREYRLIETRRRLTLRKKREF</sequence>
<accession>A0A9D2H1Y3</accession>
<reference evidence="2" key="1">
    <citation type="journal article" date="2021" name="PeerJ">
        <title>Extensive microbial diversity within the chicken gut microbiome revealed by metagenomics and culture.</title>
        <authorList>
            <person name="Gilroy R."/>
            <person name="Ravi A."/>
            <person name="Getino M."/>
            <person name="Pursley I."/>
            <person name="Horton D.L."/>
            <person name="Alikhan N.F."/>
            <person name="Baker D."/>
            <person name="Gharbi K."/>
            <person name="Hall N."/>
            <person name="Watson M."/>
            <person name="Adriaenssens E.M."/>
            <person name="Foster-Nyarko E."/>
            <person name="Jarju S."/>
            <person name="Secka A."/>
            <person name="Antonio M."/>
            <person name="Oren A."/>
            <person name="Chaudhuri R.R."/>
            <person name="La Ragione R."/>
            <person name="Hildebrand F."/>
            <person name="Pallen M.J."/>
        </authorList>
    </citation>
    <scope>NUCLEOTIDE SEQUENCE</scope>
    <source>
        <strain evidence="2">CHK156-179</strain>
    </source>
</reference>
<dbReference type="InterPro" id="IPR036526">
    <property type="entry name" value="C-N_Hydrolase_sf"/>
</dbReference>
<dbReference type="AlphaFoldDB" id="A0A9D2H1Y3"/>
<dbReference type="EMBL" id="DXAJ01000039">
    <property type="protein sequence ID" value="HJA02269.1"/>
    <property type="molecule type" value="Genomic_DNA"/>
</dbReference>
<dbReference type="Proteomes" id="UP000824221">
    <property type="component" value="Unassembled WGS sequence"/>
</dbReference>
<comment type="caution">
    <text evidence="2">The sequence shown here is derived from an EMBL/GenBank/DDBJ whole genome shotgun (WGS) entry which is preliminary data.</text>
</comment>
<dbReference type="Pfam" id="PF00795">
    <property type="entry name" value="CN_hydrolase"/>
    <property type="match status" value="1"/>
</dbReference>
<protein>
    <recommendedName>
        <fullName evidence="1">CN hydrolase domain-containing protein</fullName>
    </recommendedName>
</protein>
<evidence type="ECO:0000313" key="2">
    <source>
        <dbReference type="EMBL" id="HJA02269.1"/>
    </source>
</evidence>
<evidence type="ECO:0000259" key="1">
    <source>
        <dbReference type="Pfam" id="PF00795"/>
    </source>
</evidence>
<gene>
    <name evidence="2" type="ORF">H9797_02685</name>
</gene>
<name>A0A9D2H1Y3_9FIRM</name>
<reference evidence="2" key="2">
    <citation type="submission" date="2021-04" db="EMBL/GenBank/DDBJ databases">
        <authorList>
            <person name="Gilroy R."/>
        </authorList>
    </citation>
    <scope>NUCLEOTIDE SEQUENCE</scope>
    <source>
        <strain evidence="2">CHK156-179</strain>
    </source>
</reference>
<evidence type="ECO:0000313" key="3">
    <source>
        <dbReference type="Proteomes" id="UP000824221"/>
    </source>
</evidence>
<dbReference type="SUPFAM" id="SSF56317">
    <property type="entry name" value="Carbon-nitrogen hydrolase"/>
    <property type="match status" value="1"/>
</dbReference>
<feature type="domain" description="CN hydrolase" evidence="1">
    <location>
        <begin position="69"/>
        <end position="185"/>
    </location>
</feature>
<organism evidence="2 3">
    <name type="scientific">Candidatus Gallimonas gallistercoris</name>
    <dbReference type="NCBI Taxonomy" id="2838602"/>
    <lineage>
        <taxon>Bacteria</taxon>
        <taxon>Bacillati</taxon>
        <taxon>Bacillota</taxon>
        <taxon>Clostridia</taxon>
        <taxon>Candidatus Gallimonas</taxon>
    </lineage>
</organism>
<dbReference type="Gene3D" id="3.60.110.10">
    <property type="entry name" value="Carbon-nitrogen hydrolase"/>
    <property type="match status" value="1"/>
</dbReference>